<keyword evidence="7 10" id="KW-0012">Acyltransferase</keyword>
<evidence type="ECO:0000313" key="11">
    <source>
        <dbReference type="Proteomes" id="UP000271849"/>
    </source>
</evidence>
<dbReference type="AlphaFoldDB" id="A0A3B1E0A9"/>
<dbReference type="NCBIfam" id="NF007233">
    <property type="entry name" value="PRK09653.1"/>
    <property type="match status" value="1"/>
</dbReference>
<evidence type="ECO:0000256" key="1">
    <source>
        <dbReference type="ARBA" id="ARBA00000705"/>
    </source>
</evidence>
<comment type="pathway">
    <text evidence="2">Metabolic intermediate biosynthesis; acetyl-CoA biosynthesis; acetyl-CoA from acetate: step 2/2.</text>
</comment>
<evidence type="ECO:0000256" key="3">
    <source>
        <dbReference type="ARBA" id="ARBA00005656"/>
    </source>
</evidence>
<sequence>MKNYSRDFKLFLKKQASLKVRTIVFPEGNNLKIIKSVSICSKLKISKCILLGDSSYIKNMAVQNNIVLNDNILIINPDSIRKNYVDDLFKLRKNKDIFNRDQALNKLNDNVILSIMMLYLNDVDGVVAGITRPTAEIIRPTFQIIQNGCKDPFVSSVFLMLFLDKVLVYGDCAINRYPNSTELAKIAIQSANTASSVGIFPSVAMLSYSTGSSSSGASVDRISHSLEIIKKIKPELLVDGPIQYDAAISKEIANIKLPESQVAGQATVLIFPDLNSGNITYKAVQQTAKITSIGPILQGLKKPVNDLSRGASVDDVVYTTAMTVIQSF</sequence>
<name>A0A3B1E0A9_9GAMM</name>
<evidence type="ECO:0000256" key="5">
    <source>
        <dbReference type="ARBA" id="ARBA00021528"/>
    </source>
</evidence>
<dbReference type="GO" id="GO:0008959">
    <property type="term" value="F:phosphate acetyltransferase activity"/>
    <property type="evidence" value="ECO:0007669"/>
    <property type="project" value="UniProtKB-EC"/>
</dbReference>
<dbReference type="InterPro" id="IPR042113">
    <property type="entry name" value="P_AcTrfase_dom1"/>
</dbReference>
<dbReference type="EC" id="2.3.1.8" evidence="4"/>
<feature type="domain" description="Phosphate acetyl/butaryl transferase" evidence="9">
    <location>
        <begin position="12"/>
        <end position="324"/>
    </location>
</feature>
<dbReference type="PANTHER" id="PTHR43356">
    <property type="entry name" value="PHOSPHATE ACETYLTRANSFERASE"/>
    <property type="match status" value="1"/>
</dbReference>
<dbReference type="InterPro" id="IPR004614">
    <property type="entry name" value="P_AcTrfase"/>
</dbReference>
<evidence type="ECO:0000256" key="7">
    <source>
        <dbReference type="ARBA" id="ARBA00023315"/>
    </source>
</evidence>
<dbReference type="NCBIfam" id="TIGR00651">
    <property type="entry name" value="pta"/>
    <property type="match status" value="1"/>
</dbReference>
<evidence type="ECO:0000256" key="6">
    <source>
        <dbReference type="ARBA" id="ARBA00022679"/>
    </source>
</evidence>
<dbReference type="Gene3D" id="3.40.50.10750">
    <property type="entry name" value="Isocitrate/Isopropylmalate dehydrogenase-like"/>
    <property type="match status" value="1"/>
</dbReference>
<protein>
    <recommendedName>
        <fullName evidence="5">Phosphate acetyltransferase</fullName>
        <ecNumber evidence="4">2.3.1.8</ecNumber>
    </recommendedName>
    <alternativeName>
        <fullName evidence="8">Phosphotransacetylase</fullName>
    </alternativeName>
</protein>
<dbReference type="InterPro" id="IPR042112">
    <property type="entry name" value="P_AcTrfase_dom2"/>
</dbReference>
<comment type="catalytic activity">
    <reaction evidence="1">
        <text>acetyl-CoA + phosphate = acetyl phosphate + CoA</text>
        <dbReference type="Rhea" id="RHEA:19521"/>
        <dbReference type="ChEBI" id="CHEBI:22191"/>
        <dbReference type="ChEBI" id="CHEBI:43474"/>
        <dbReference type="ChEBI" id="CHEBI:57287"/>
        <dbReference type="ChEBI" id="CHEBI:57288"/>
        <dbReference type="EC" id="2.3.1.8"/>
    </reaction>
</comment>
<dbReference type="NCBIfam" id="NF004167">
    <property type="entry name" value="PRK05632.1"/>
    <property type="match status" value="1"/>
</dbReference>
<dbReference type="InterPro" id="IPR050500">
    <property type="entry name" value="Phos_Acetyltrans/Butyryltrans"/>
</dbReference>
<dbReference type="SUPFAM" id="SSF53659">
    <property type="entry name" value="Isocitrate/Isopropylmalate dehydrogenase-like"/>
    <property type="match status" value="1"/>
</dbReference>
<dbReference type="InterPro" id="IPR002505">
    <property type="entry name" value="PTA_PTB"/>
</dbReference>
<comment type="similarity">
    <text evidence="3">Belongs to the phosphate acetyltransferase and butyryltransferase family.</text>
</comment>
<evidence type="ECO:0000256" key="8">
    <source>
        <dbReference type="ARBA" id="ARBA00031108"/>
    </source>
</evidence>
<evidence type="ECO:0000256" key="4">
    <source>
        <dbReference type="ARBA" id="ARBA00012707"/>
    </source>
</evidence>
<dbReference type="STRING" id="1921549.GCA_900128825_00122"/>
<dbReference type="PANTHER" id="PTHR43356:SF3">
    <property type="entry name" value="PHOSPHATE ACETYLTRANSFERASE"/>
    <property type="match status" value="1"/>
</dbReference>
<reference evidence="11" key="1">
    <citation type="submission" date="2018-09" db="EMBL/GenBank/DDBJ databases">
        <authorList>
            <person name="Manzano-Marin A."/>
            <person name="Manzano-Marin A."/>
        </authorList>
    </citation>
    <scope>NUCLEOTIDE SEQUENCE [LARGE SCALE GENOMIC DNA]</scope>
    <source>
        <strain evidence="11">BuCistrobi</strain>
    </source>
</reference>
<keyword evidence="6 10" id="KW-0808">Transferase</keyword>
<evidence type="ECO:0000313" key="10">
    <source>
        <dbReference type="EMBL" id="VAX76405.1"/>
    </source>
</evidence>
<dbReference type="OrthoDB" id="9808984at2"/>
<dbReference type="EMBL" id="LR025085">
    <property type="protein sequence ID" value="VAX76405.1"/>
    <property type="molecule type" value="Genomic_DNA"/>
</dbReference>
<dbReference type="RefSeq" id="WP_158349010.1">
    <property type="nucleotide sequence ID" value="NZ_LR025085.1"/>
</dbReference>
<evidence type="ECO:0000256" key="2">
    <source>
        <dbReference type="ARBA" id="ARBA00004989"/>
    </source>
</evidence>
<gene>
    <name evidence="10" type="primary">pta</name>
    <name evidence="10" type="ORF">BUCINSTRO3249_0122</name>
</gene>
<organism evidence="10 11">
    <name type="scientific">Buchnera aphidicola</name>
    <name type="common">Cinara strobi</name>
    <dbReference type="NCBI Taxonomy" id="1921549"/>
    <lineage>
        <taxon>Bacteria</taxon>
        <taxon>Pseudomonadati</taxon>
        <taxon>Pseudomonadota</taxon>
        <taxon>Gammaproteobacteria</taxon>
        <taxon>Enterobacterales</taxon>
        <taxon>Erwiniaceae</taxon>
        <taxon>Buchnera</taxon>
    </lineage>
</organism>
<dbReference type="PIRSF" id="PIRSF000428">
    <property type="entry name" value="P_Ac_trans"/>
    <property type="match status" value="1"/>
</dbReference>
<accession>A0A3B1E0A9</accession>
<proteinExistence type="inferred from homology"/>
<dbReference type="Proteomes" id="UP000271849">
    <property type="component" value="Chromosome"/>
</dbReference>
<dbReference type="Pfam" id="PF01515">
    <property type="entry name" value="PTA_PTB"/>
    <property type="match status" value="1"/>
</dbReference>
<dbReference type="Gene3D" id="3.40.50.10950">
    <property type="match status" value="1"/>
</dbReference>
<dbReference type="InterPro" id="IPR012147">
    <property type="entry name" value="P_Ac_Bu_trans"/>
</dbReference>
<evidence type="ECO:0000259" key="9">
    <source>
        <dbReference type="Pfam" id="PF01515"/>
    </source>
</evidence>